<name>A0AA38LBU6_TAXCH</name>
<evidence type="ECO:0000313" key="3">
    <source>
        <dbReference type="Proteomes" id="UP000824469"/>
    </source>
</evidence>
<feature type="region of interest" description="Disordered" evidence="1">
    <location>
        <begin position="1"/>
        <end position="71"/>
    </location>
</feature>
<evidence type="ECO:0000313" key="2">
    <source>
        <dbReference type="EMBL" id="KAH9318156.1"/>
    </source>
</evidence>
<keyword evidence="3" id="KW-1185">Reference proteome</keyword>
<dbReference type="AlphaFoldDB" id="A0AA38LBU6"/>
<protein>
    <submittedName>
        <fullName evidence="2">Uncharacterized protein</fullName>
    </submittedName>
</protein>
<accession>A0AA38LBU6</accession>
<proteinExistence type="predicted"/>
<comment type="caution">
    <text evidence="2">The sequence shown here is derived from an EMBL/GenBank/DDBJ whole genome shotgun (WGS) entry which is preliminary data.</text>
</comment>
<feature type="non-terminal residue" evidence="2">
    <location>
        <position position="1"/>
    </location>
</feature>
<dbReference type="Proteomes" id="UP000824469">
    <property type="component" value="Unassembled WGS sequence"/>
</dbReference>
<sequence length="71" mass="7731">FDEDFTPLESSPLFTSSNTSFSDLEDSTLLDDDATINPAPPVQEDIHNPLAQSPQPPPKWVPTICTEAGDM</sequence>
<feature type="compositionally biased region" description="Acidic residues" evidence="1">
    <location>
        <begin position="23"/>
        <end position="34"/>
    </location>
</feature>
<gene>
    <name evidence="2" type="ORF">KI387_019925</name>
</gene>
<evidence type="ECO:0000256" key="1">
    <source>
        <dbReference type="SAM" id="MobiDB-lite"/>
    </source>
</evidence>
<reference evidence="2 3" key="1">
    <citation type="journal article" date="2021" name="Nat. Plants">
        <title>The Taxus genome provides insights into paclitaxel biosynthesis.</title>
        <authorList>
            <person name="Xiong X."/>
            <person name="Gou J."/>
            <person name="Liao Q."/>
            <person name="Li Y."/>
            <person name="Zhou Q."/>
            <person name="Bi G."/>
            <person name="Li C."/>
            <person name="Du R."/>
            <person name="Wang X."/>
            <person name="Sun T."/>
            <person name="Guo L."/>
            <person name="Liang H."/>
            <person name="Lu P."/>
            <person name="Wu Y."/>
            <person name="Zhang Z."/>
            <person name="Ro D.K."/>
            <person name="Shang Y."/>
            <person name="Huang S."/>
            <person name="Yan J."/>
        </authorList>
    </citation>
    <scope>NUCLEOTIDE SEQUENCE [LARGE SCALE GENOMIC DNA]</scope>
    <source>
        <strain evidence="2">Ta-2019</strain>
    </source>
</reference>
<feature type="compositionally biased region" description="Polar residues" evidence="1">
    <location>
        <begin position="8"/>
        <end position="18"/>
    </location>
</feature>
<feature type="non-terminal residue" evidence="2">
    <location>
        <position position="71"/>
    </location>
</feature>
<dbReference type="EMBL" id="JAHRHJ020000004">
    <property type="protein sequence ID" value="KAH9318156.1"/>
    <property type="molecule type" value="Genomic_DNA"/>
</dbReference>
<organism evidence="2 3">
    <name type="scientific">Taxus chinensis</name>
    <name type="common">Chinese yew</name>
    <name type="synonym">Taxus wallichiana var. chinensis</name>
    <dbReference type="NCBI Taxonomy" id="29808"/>
    <lineage>
        <taxon>Eukaryota</taxon>
        <taxon>Viridiplantae</taxon>
        <taxon>Streptophyta</taxon>
        <taxon>Embryophyta</taxon>
        <taxon>Tracheophyta</taxon>
        <taxon>Spermatophyta</taxon>
        <taxon>Pinopsida</taxon>
        <taxon>Pinidae</taxon>
        <taxon>Conifers II</taxon>
        <taxon>Cupressales</taxon>
        <taxon>Taxaceae</taxon>
        <taxon>Taxus</taxon>
    </lineage>
</organism>